<dbReference type="Pfam" id="PF10615">
    <property type="entry name" value="DUF2470"/>
    <property type="match status" value="1"/>
</dbReference>
<evidence type="ECO:0000256" key="1">
    <source>
        <dbReference type="SAM" id="MobiDB-lite"/>
    </source>
</evidence>
<feature type="region of interest" description="Disordered" evidence="1">
    <location>
        <begin position="1"/>
        <end position="22"/>
    </location>
</feature>
<evidence type="ECO:0000313" key="5">
    <source>
        <dbReference type="Proteomes" id="UP000248349"/>
    </source>
</evidence>
<evidence type="ECO:0000259" key="3">
    <source>
        <dbReference type="Pfam" id="PF10615"/>
    </source>
</evidence>
<accession>A0A318Z2Y6</accession>
<protein>
    <submittedName>
        <fullName evidence="4">Putative integral membrane protein</fullName>
    </submittedName>
</protein>
<dbReference type="Gene3D" id="3.20.180.10">
    <property type="entry name" value="PNP-oxidase-like"/>
    <property type="match status" value="1"/>
</dbReference>
<organism evidence="4 5">
    <name type="scientific">Aspergillus saccharolyticus JOP 1030-1</name>
    <dbReference type="NCBI Taxonomy" id="1450539"/>
    <lineage>
        <taxon>Eukaryota</taxon>
        <taxon>Fungi</taxon>
        <taxon>Dikarya</taxon>
        <taxon>Ascomycota</taxon>
        <taxon>Pezizomycotina</taxon>
        <taxon>Eurotiomycetes</taxon>
        <taxon>Eurotiomycetidae</taxon>
        <taxon>Eurotiales</taxon>
        <taxon>Aspergillaceae</taxon>
        <taxon>Aspergillus</taxon>
        <taxon>Aspergillus subgen. Circumdati</taxon>
    </lineage>
</organism>
<keyword evidence="5" id="KW-1185">Reference proteome</keyword>
<gene>
    <name evidence="4" type="ORF">BP01DRAFT_168396</name>
</gene>
<dbReference type="PANTHER" id="PTHR37783:SF1">
    <property type="entry name" value="MEMBRANE PROTEIN, PUTATIVE (AFU_ORTHOLOGUE AFUA_1G04315)-RELATED"/>
    <property type="match status" value="1"/>
</dbReference>
<name>A0A318Z2Y6_9EURO</name>
<dbReference type="InterPro" id="IPR037119">
    <property type="entry name" value="Haem_oxidase_HugZ-like_sf"/>
</dbReference>
<dbReference type="InterPro" id="IPR019595">
    <property type="entry name" value="DUF2470"/>
</dbReference>
<dbReference type="OrthoDB" id="5553410at2759"/>
<keyword evidence="2" id="KW-1133">Transmembrane helix</keyword>
<sequence>MSPPQQQPQSSSPSPTPSNNGISFTITHMNANHQDSLSYYLRVYNGVSAGEASTATLETITLSDLVIRTADKNRYTVPLDPPLQSFSETRARLVAMHKDCLDKLGLSDIKITTYHAPSRPSEVITFLVCLSGILAFSRRANLLPGGWVYEGLRLGSGWWWPRWFAAFCASMQPAVLTFVLVVHAFEAAMLAYTRLRKHGVALGSGAWWGWVLSTIIEGYGGFQRFDRVVREEEAKKK</sequence>
<dbReference type="EMBL" id="KZ821264">
    <property type="protein sequence ID" value="PYH41426.1"/>
    <property type="molecule type" value="Genomic_DNA"/>
</dbReference>
<feature type="domain" description="DUF2470" evidence="3">
    <location>
        <begin position="25"/>
        <end position="96"/>
    </location>
</feature>
<dbReference type="RefSeq" id="XP_025427408.1">
    <property type="nucleotide sequence ID" value="XM_025570754.1"/>
</dbReference>
<keyword evidence="2" id="KW-0472">Membrane</keyword>
<dbReference type="AlphaFoldDB" id="A0A318Z2Y6"/>
<keyword evidence="2" id="KW-0812">Transmembrane</keyword>
<dbReference type="GeneID" id="37071982"/>
<evidence type="ECO:0000256" key="2">
    <source>
        <dbReference type="SAM" id="Phobius"/>
    </source>
</evidence>
<dbReference type="PANTHER" id="PTHR37783">
    <property type="entry name" value="MEMBRANE PROTEIN, PUTATIVE (AFU_ORTHOLOGUE AFUA_1G04315)-RELATED"/>
    <property type="match status" value="1"/>
</dbReference>
<dbReference type="Proteomes" id="UP000248349">
    <property type="component" value="Unassembled WGS sequence"/>
</dbReference>
<evidence type="ECO:0000313" key="4">
    <source>
        <dbReference type="EMBL" id="PYH41426.1"/>
    </source>
</evidence>
<feature type="transmembrane region" description="Helical" evidence="2">
    <location>
        <begin position="163"/>
        <end position="185"/>
    </location>
</feature>
<reference evidence="4 5" key="1">
    <citation type="submission" date="2016-12" db="EMBL/GenBank/DDBJ databases">
        <title>The genomes of Aspergillus section Nigri reveals drivers in fungal speciation.</title>
        <authorList>
            <consortium name="DOE Joint Genome Institute"/>
            <person name="Vesth T.C."/>
            <person name="Nybo J."/>
            <person name="Theobald S."/>
            <person name="Brandl J."/>
            <person name="Frisvad J.C."/>
            <person name="Nielsen K.F."/>
            <person name="Lyhne E.K."/>
            <person name="Kogle M.E."/>
            <person name="Kuo A."/>
            <person name="Riley R."/>
            <person name="Clum A."/>
            <person name="Nolan M."/>
            <person name="Lipzen A."/>
            <person name="Salamov A."/>
            <person name="Henrissat B."/>
            <person name="Wiebenga A."/>
            <person name="De Vries R.P."/>
            <person name="Grigoriev I.V."/>
            <person name="Mortensen U.H."/>
            <person name="Andersen M.R."/>
            <person name="Baker S.E."/>
        </authorList>
    </citation>
    <scope>NUCLEOTIDE SEQUENCE [LARGE SCALE GENOMIC DNA]</scope>
    <source>
        <strain evidence="4 5">JOP 1030-1</strain>
    </source>
</reference>
<proteinExistence type="predicted"/>